<dbReference type="AlphaFoldDB" id="A0A3M0BKD1"/>
<dbReference type="EMBL" id="REFO01000011">
    <property type="protein sequence ID" value="RMA97076.1"/>
    <property type="molecule type" value="Genomic_DNA"/>
</dbReference>
<proteinExistence type="predicted"/>
<accession>A0A3M0BKD1</accession>
<sequence>MLAQTLLKYWKILLAVGIILAFGALFIPNQIVSKIVELTGFSILAITAYVLGYKMATDEAEKYIKSEMEKLAKHDIRYKLMKDKMIKGLKGVKK</sequence>
<reference evidence="2 3" key="1">
    <citation type="submission" date="2018-10" db="EMBL/GenBank/DDBJ databases">
        <title>Genomic Encyclopedia of Archaeal and Bacterial Type Strains, Phase II (KMG-II): from individual species to whole genera.</title>
        <authorList>
            <person name="Goeker M."/>
        </authorList>
    </citation>
    <scope>NUCLEOTIDE SEQUENCE [LARGE SCALE GENOMIC DNA]</scope>
    <source>
        <strain evidence="2 3">VM1</strain>
    </source>
</reference>
<dbReference type="RefSeq" id="WP_121922868.1">
    <property type="nucleotide sequence ID" value="NZ_REFO01000011.1"/>
</dbReference>
<evidence type="ECO:0000313" key="3">
    <source>
        <dbReference type="Proteomes" id="UP000280842"/>
    </source>
</evidence>
<feature type="transmembrane region" description="Helical" evidence="1">
    <location>
        <begin position="12"/>
        <end position="32"/>
    </location>
</feature>
<feature type="transmembrane region" description="Helical" evidence="1">
    <location>
        <begin position="38"/>
        <end position="56"/>
    </location>
</feature>
<protein>
    <submittedName>
        <fullName evidence="2">Uncharacterized protein</fullName>
    </submittedName>
</protein>
<keyword evidence="1" id="KW-0472">Membrane</keyword>
<comment type="caution">
    <text evidence="2">The sequence shown here is derived from an EMBL/GenBank/DDBJ whole genome shotgun (WGS) entry which is preliminary data.</text>
</comment>
<evidence type="ECO:0000256" key="1">
    <source>
        <dbReference type="SAM" id="Phobius"/>
    </source>
</evidence>
<keyword evidence="1" id="KW-0812">Transmembrane</keyword>
<name>A0A3M0BKD1_9AQUI</name>
<organism evidence="2 3">
    <name type="scientific">Hydrogenothermus marinus</name>
    <dbReference type="NCBI Taxonomy" id="133270"/>
    <lineage>
        <taxon>Bacteria</taxon>
        <taxon>Pseudomonadati</taxon>
        <taxon>Aquificota</taxon>
        <taxon>Aquificia</taxon>
        <taxon>Aquificales</taxon>
        <taxon>Hydrogenothermaceae</taxon>
        <taxon>Hydrogenothermus</taxon>
    </lineage>
</organism>
<dbReference type="OrthoDB" id="14997at2"/>
<evidence type="ECO:0000313" key="2">
    <source>
        <dbReference type="EMBL" id="RMA97076.1"/>
    </source>
</evidence>
<dbReference type="Proteomes" id="UP000280842">
    <property type="component" value="Unassembled WGS sequence"/>
</dbReference>
<gene>
    <name evidence="2" type="ORF">CLV39_0729</name>
</gene>
<keyword evidence="1" id="KW-1133">Transmembrane helix</keyword>
<keyword evidence="3" id="KW-1185">Reference proteome</keyword>